<dbReference type="PANTHER" id="PTHR28630:SF3">
    <property type="entry name" value="PEROXIREDOXIN-LIKE 2C"/>
    <property type="match status" value="1"/>
</dbReference>
<gene>
    <name evidence="2" type="ORF">LECACI_7A007627</name>
</gene>
<protein>
    <recommendedName>
        <fullName evidence="4">Thioredoxin-like protein</fullName>
    </recommendedName>
</protein>
<evidence type="ECO:0008006" key="4">
    <source>
        <dbReference type="Google" id="ProtNLM"/>
    </source>
</evidence>
<comment type="caution">
    <text evidence="2">The sequence shown here is derived from an EMBL/GenBank/DDBJ whole genome shotgun (WGS) entry which is preliminary data.</text>
</comment>
<dbReference type="PANTHER" id="PTHR28630">
    <property type="match status" value="1"/>
</dbReference>
<proteinExistence type="predicted"/>
<dbReference type="SUPFAM" id="SSF52833">
    <property type="entry name" value="Thioredoxin-like"/>
    <property type="match status" value="1"/>
</dbReference>
<name>A0AAI9EDT6_9PEZI</name>
<sequence length="212" mass="23425">MSAPNGTEKSEESHRQLPDPKTLAEAGELPIKDENGNEVAFKTLYADKPAHERQLIIFIRHFFCGSCEEYVRALAGQLPPATLSQTSPPTTLTLIGCGDPVCIADYKTRTHCPFPIYADPSRNLYAKLDMLVTLRQPPKQPDYITMSFFSIVTSSFKNVVMSGLKGLKGGPASQNGGEWLFEGGQLKFVHRMRNTADHSEIKELEQVLGIQG</sequence>
<dbReference type="AlphaFoldDB" id="A0AAI9EDT6"/>
<dbReference type="InterPro" id="IPR036249">
    <property type="entry name" value="Thioredoxin-like_sf"/>
</dbReference>
<organism evidence="2 3">
    <name type="scientific">Lecanosticta acicola</name>
    <dbReference type="NCBI Taxonomy" id="111012"/>
    <lineage>
        <taxon>Eukaryota</taxon>
        <taxon>Fungi</taxon>
        <taxon>Dikarya</taxon>
        <taxon>Ascomycota</taxon>
        <taxon>Pezizomycotina</taxon>
        <taxon>Dothideomycetes</taxon>
        <taxon>Dothideomycetidae</taxon>
        <taxon>Mycosphaerellales</taxon>
        <taxon>Mycosphaerellaceae</taxon>
        <taxon>Lecanosticta</taxon>
    </lineage>
</organism>
<dbReference type="CDD" id="cd02970">
    <property type="entry name" value="PRX_like2"/>
    <property type="match status" value="1"/>
</dbReference>
<dbReference type="Proteomes" id="UP001296104">
    <property type="component" value="Unassembled WGS sequence"/>
</dbReference>
<feature type="compositionally biased region" description="Basic and acidic residues" evidence="1">
    <location>
        <begin position="8"/>
        <end position="18"/>
    </location>
</feature>
<accession>A0AAI9EDT6</accession>
<feature type="region of interest" description="Disordered" evidence="1">
    <location>
        <begin position="1"/>
        <end position="23"/>
    </location>
</feature>
<keyword evidence="3" id="KW-1185">Reference proteome</keyword>
<reference evidence="2" key="1">
    <citation type="submission" date="2023-11" db="EMBL/GenBank/DDBJ databases">
        <authorList>
            <person name="Alioto T."/>
            <person name="Alioto T."/>
            <person name="Gomez Garrido J."/>
        </authorList>
    </citation>
    <scope>NUCLEOTIDE SEQUENCE</scope>
</reference>
<evidence type="ECO:0000256" key="1">
    <source>
        <dbReference type="SAM" id="MobiDB-lite"/>
    </source>
</evidence>
<evidence type="ECO:0000313" key="3">
    <source>
        <dbReference type="Proteomes" id="UP001296104"/>
    </source>
</evidence>
<evidence type="ECO:0000313" key="2">
    <source>
        <dbReference type="EMBL" id="CAK4032469.1"/>
    </source>
</evidence>
<dbReference type="Gene3D" id="3.40.30.10">
    <property type="entry name" value="Glutaredoxin"/>
    <property type="match status" value="1"/>
</dbReference>
<dbReference type="InterPro" id="IPR032801">
    <property type="entry name" value="PXL2A/B/C"/>
</dbReference>
<dbReference type="EMBL" id="CAVMBE010000064">
    <property type="protein sequence ID" value="CAK4032469.1"/>
    <property type="molecule type" value="Genomic_DNA"/>
</dbReference>
<dbReference type="Pfam" id="PF13911">
    <property type="entry name" value="AhpC-TSA_2"/>
    <property type="match status" value="1"/>
</dbReference>